<reference evidence="2" key="1">
    <citation type="journal article" date="2014" name="Environ. Microbiol.">
        <title>Comparative genomics of the marine bacterial genus Glaciecola reveals the high degree of genomic diversity and genomic characteristic for cold adaptation.</title>
        <authorList>
            <person name="Qin Q.L."/>
            <person name="Xie B.B."/>
            <person name="Yu Y."/>
            <person name="Shu Y.L."/>
            <person name="Rong J.C."/>
            <person name="Zhang Y.J."/>
            <person name="Zhao D.L."/>
            <person name="Chen X.L."/>
            <person name="Zhang X.Y."/>
            <person name="Chen B."/>
            <person name="Zhou B.C."/>
            <person name="Zhang Y.Z."/>
        </authorList>
    </citation>
    <scope>NUCLEOTIDE SEQUENCE [LARGE SCALE GENOMIC DNA]</scope>
    <source>
        <strain evidence="2">ACAM 615</strain>
    </source>
</reference>
<dbReference type="EMBL" id="BAEQ01000013">
    <property type="protein sequence ID" value="GAC27464.1"/>
    <property type="molecule type" value="Genomic_DNA"/>
</dbReference>
<sequence length="84" mass="9307">MITGLLKAFDNTFAITTPTAKCDIPCKDNDPIVAQVAGLSLQSFIDLIKELNDKPQLTAADNSQLSRLTREKDILQLMLKKRFG</sequence>
<dbReference type="STRING" id="1121922.GCA_000428905_02362"/>
<keyword evidence="2" id="KW-1185">Reference proteome</keyword>
<dbReference type="InterPro" id="IPR014123">
    <property type="entry name" value="Superoxide_dismutase_Ni-type"/>
</dbReference>
<dbReference type="GO" id="GO:0004784">
    <property type="term" value="F:superoxide dismutase activity"/>
    <property type="evidence" value="ECO:0007669"/>
    <property type="project" value="UniProtKB-EC"/>
</dbReference>
<organism evidence="1 2">
    <name type="scientific">Brumicola pallidula DSM 14239 = ACAM 615</name>
    <dbReference type="NCBI Taxonomy" id="1121922"/>
    <lineage>
        <taxon>Bacteria</taxon>
        <taxon>Pseudomonadati</taxon>
        <taxon>Pseudomonadota</taxon>
        <taxon>Gammaproteobacteria</taxon>
        <taxon>Alteromonadales</taxon>
        <taxon>Alteromonadaceae</taxon>
        <taxon>Brumicola</taxon>
    </lineage>
</organism>
<dbReference type="Pfam" id="PF09055">
    <property type="entry name" value="Sod_Ni"/>
    <property type="match status" value="1"/>
</dbReference>
<dbReference type="Proteomes" id="UP000006251">
    <property type="component" value="Unassembled WGS sequence"/>
</dbReference>
<dbReference type="EC" id="1.15.1.1" evidence="1"/>
<evidence type="ECO:0000313" key="1">
    <source>
        <dbReference type="EMBL" id="GAC27464.1"/>
    </source>
</evidence>
<keyword evidence="1" id="KW-0560">Oxidoreductase</keyword>
<proteinExistence type="predicted"/>
<name>K6Y3T1_9ALTE</name>
<dbReference type="SUPFAM" id="SSF109770">
    <property type="entry name" value="Nickel-containing superoxide dismutase, NiSOD"/>
    <property type="match status" value="1"/>
</dbReference>
<dbReference type="InterPro" id="IPR036502">
    <property type="entry name" value="NiSOD_sf"/>
</dbReference>
<dbReference type="GO" id="GO:0016151">
    <property type="term" value="F:nickel cation binding"/>
    <property type="evidence" value="ECO:0007669"/>
    <property type="project" value="InterPro"/>
</dbReference>
<evidence type="ECO:0000313" key="2">
    <source>
        <dbReference type="Proteomes" id="UP000006251"/>
    </source>
</evidence>
<protein>
    <submittedName>
        <fullName evidence="1">Superoxide dismutase</fullName>
        <ecNumber evidence="1">1.15.1.1</ecNumber>
    </submittedName>
</protein>
<dbReference type="RefSeq" id="WP_006009074.1">
    <property type="nucleotide sequence ID" value="NZ_AUAV01000012.1"/>
</dbReference>
<comment type="caution">
    <text evidence="1">The sequence shown here is derived from an EMBL/GenBank/DDBJ whole genome shotgun (WGS) entry which is preliminary data.</text>
</comment>
<dbReference type="AlphaFoldDB" id="K6Y3T1"/>
<gene>
    <name evidence="1" type="ORF">GPAL_0584</name>
</gene>
<accession>K6Y3T1</accession>